<dbReference type="OrthoDB" id="20582at2759"/>
<evidence type="ECO:0000313" key="7">
    <source>
        <dbReference type="Proteomes" id="UP000007110"/>
    </source>
</evidence>
<comment type="subcellular location">
    <subcellularLocation>
        <location evidence="1">Nucleus</location>
    </subcellularLocation>
</comment>
<keyword evidence="3" id="KW-0539">Nucleus</keyword>
<dbReference type="FunCoup" id="A0A7M7P9S1">
    <property type="interactions" value="1770"/>
</dbReference>
<protein>
    <recommendedName>
        <fullName evidence="8">THO complex subunit 5 homolog</fullName>
    </recommendedName>
</protein>
<comment type="similarity">
    <text evidence="2">Belongs to the THOC5 family.</text>
</comment>
<dbReference type="RefSeq" id="XP_030848158.1">
    <property type="nucleotide sequence ID" value="XM_030992298.1"/>
</dbReference>
<dbReference type="InterPro" id="IPR019163">
    <property type="entry name" value="THO_Thoc5"/>
</dbReference>
<sequence length="700" mass="79605">MSAPTVKKRRILSKTDDEQSRSSSPKRESKKAVHVKVKREQSPYDEEKEVAARDKEKDLQLHNETSTKLRNLMADIHAYKSKEQSGKDDEIDEKQKEVALLFVTLKKLNRVSHLRCKKARDETQGAKQKVDNLHLQLQNLLYEVMHLQKEITKCLEFKSKDEDIELVDVETFFKEAPPSISKPSTTKHDEHKLQLARLDWELEQRKRLSEQYKARQGNRDGVAKSIHQKKDYLESLQPRLSNILEATIPVQQHLSMPFNEIRSQHQLAKLLPRPLYFLYVQANAYHEACDGSMSLKIEGDAETASSTLSASNEDEEDSDSDSEETLSESKRRRKTMGDKLEEQRQKILAKHPLQVIMTLRFKACGTLLTLTFNYMMVLQIITVNVDIKLGGSVQQVANSASGLLSPSNLLSLLFPGDDGKESPKTTNAYQLSKIGMNDLASYIGQIGHPYRWVQWLGGLDFLSDSGGNTVKASAALSNSHMESTVKALKSRVKARLTLNQQLLSLEGKTIAVPAASINLFPTKICSSLKSWTTITAEDFQVIPFLRGHPSADRLDDSHTIFQAMMERGSAKLQVLILLGLDYPNQPPHFILNLQWVGQRNSNNDLHIRDMEAELNIHYGELIGKTTVNHLMTNQLQRVLMCLDVYLETQQGRRRDEQAVGGTEGPTEFVMEKMYTRVTRGRNRSKPFKYNSLQGYFMQRL</sequence>
<name>A0A7M7P9S1_STRPU</name>
<keyword evidence="4" id="KW-0175">Coiled coil</keyword>
<feature type="coiled-coil region" evidence="4">
    <location>
        <begin position="116"/>
        <end position="150"/>
    </location>
</feature>
<accession>A0A7M7P9S1</accession>
<dbReference type="GO" id="GO:0003729">
    <property type="term" value="F:mRNA binding"/>
    <property type="evidence" value="ECO:0000318"/>
    <property type="project" value="GO_Central"/>
</dbReference>
<dbReference type="GO" id="GO:0006406">
    <property type="term" value="P:mRNA export from nucleus"/>
    <property type="evidence" value="ECO:0000318"/>
    <property type="project" value="GO_Central"/>
</dbReference>
<feature type="compositionally biased region" description="Basic and acidic residues" evidence="5">
    <location>
        <begin position="49"/>
        <end position="66"/>
    </location>
</feature>
<dbReference type="GO" id="GO:0000445">
    <property type="term" value="C:THO complex part of transcription export complex"/>
    <property type="evidence" value="ECO:0000318"/>
    <property type="project" value="GO_Central"/>
</dbReference>
<dbReference type="InParanoid" id="A0A7M7P9S1"/>
<evidence type="ECO:0000313" key="6">
    <source>
        <dbReference type="EnsemblMetazoa" id="XP_030848158"/>
    </source>
</evidence>
<evidence type="ECO:0000256" key="3">
    <source>
        <dbReference type="ARBA" id="ARBA00023242"/>
    </source>
</evidence>
<organism evidence="6 7">
    <name type="scientific">Strongylocentrotus purpuratus</name>
    <name type="common">Purple sea urchin</name>
    <dbReference type="NCBI Taxonomy" id="7668"/>
    <lineage>
        <taxon>Eukaryota</taxon>
        <taxon>Metazoa</taxon>
        <taxon>Echinodermata</taxon>
        <taxon>Eleutherozoa</taxon>
        <taxon>Echinozoa</taxon>
        <taxon>Echinoidea</taxon>
        <taxon>Euechinoidea</taxon>
        <taxon>Echinacea</taxon>
        <taxon>Camarodonta</taxon>
        <taxon>Echinidea</taxon>
        <taxon>Strongylocentrotidae</taxon>
        <taxon>Strongylocentrotus</taxon>
    </lineage>
</organism>
<reference evidence="6" key="2">
    <citation type="submission" date="2021-01" db="UniProtKB">
        <authorList>
            <consortium name="EnsemblMetazoa"/>
        </authorList>
    </citation>
    <scope>IDENTIFICATION</scope>
</reference>
<dbReference type="EnsemblMetazoa" id="XM_030992298">
    <property type="protein sequence ID" value="XP_030848158"/>
    <property type="gene ID" value="LOC593673"/>
</dbReference>
<proteinExistence type="inferred from homology"/>
<evidence type="ECO:0000256" key="5">
    <source>
        <dbReference type="SAM" id="MobiDB-lite"/>
    </source>
</evidence>
<reference evidence="7" key="1">
    <citation type="submission" date="2015-02" db="EMBL/GenBank/DDBJ databases">
        <title>Genome sequencing for Strongylocentrotus purpuratus.</title>
        <authorList>
            <person name="Murali S."/>
            <person name="Liu Y."/>
            <person name="Vee V."/>
            <person name="English A."/>
            <person name="Wang M."/>
            <person name="Skinner E."/>
            <person name="Han Y."/>
            <person name="Muzny D.M."/>
            <person name="Worley K.C."/>
            <person name="Gibbs R.A."/>
        </authorList>
    </citation>
    <scope>NUCLEOTIDE SEQUENCE</scope>
</reference>
<dbReference type="GeneID" id="593673"/>
<feature type="compositionally biased region" description="Basic and acidic residues" evidence="5">
    <location>
        <begin position="13"/>
        <end position="31"/>
    </location>
</feature>
<feature type="region of interest" description="Disordered" evidence="5">
    <location>
        <begin position="1"/>
        <end position="66"/>
    </location>
</feature>
<dbReference type="Pfam" id="PF09766">
    <property type="entry name" value="FmiP_Thoc5"/>
    <property type="match status" value="1"/>
</dbReference>
<evidence type="ECO:0000256" key="4">
    <source>
        <dbReference type="SAM" id="Coils"/>
    </source>
</evidence>
<feature type="region of interest" description="Disordered" evidence="5">
    <location>
        <begin position="300"/>
        <end position="341"/>
    </location>
</feature>
<dbReference type="PANTHER" id="PTHR13375:SF3">
    <property type="entry name" value="THO COMPLEX SUBUNIT 5 HOMOLOG"/>
    <property type="match status" value="1"/>
</dbReference>
<evidence type="ECO:0000256" key="2">
    <source>
        <dbReference type="ARBA" id="ARBA00008044"/>
    </source>
</evidence>
<evidence type="ECO:0008006" key="8">
    <source>
        <dbReference type="Google" id="ProtNLM"/>
    </source>
</evidence>
<evidence type="ECO:0000256" key="1">
    <source>
        <dbReference type="ARBA" id="ARBA00004123"/>
    </source>
</evidence>
<dbReference type="OMA" id="YEVMHLK"/>
<dbReference type="CTD" id="8563"/>
<dbReference type="AlphaFoldDB" id="A0A7M7P9S1"/>
<dbReference type="Proteomes" id="UP000007110">
    <property type="component" value="Unassembled WGS sequence"/>
</dbReference>
<feature type="compositionally biased region" description="Basic residues" evidence="5">
    <location>
        <begin position="1"/>
        <end position="12"/>
    </location>
</feature>
<dbReference type="PANTHER" id="PTHR13375">
    <property type="entry name" value="FMS INTERACTING PROTEIN"/>
    <property type="match status" value="1"/>
</dbReference>
<keyword evidence="7" id="KW-1185">Reference proteome</keyword>
<feature type="compositionally biased region" description="Acidic residues" evidence="5">
    <location>
        <begin position="312"/>
        <end position="326"/>
    </location>
</feature>